<organism evidence="3 4">
    <name type="scientific">Meganyctiphanes norvegica</name>
    <name type="common">Northern krill</name>
    <name type="synonym">Thysanopoda norvegica</name>
    <dbReference type="NCBI Taxonomy" id="48144"/>
    <lineage>
        <taxon>Eukaryota</taxon>
        <taxon>Metazoa</taxon>
        <taxon>Ecdysozoa</taxon>
        <taxon>Arthropoda</taxon>
        <taxon>Crustacea</taxon>
        <taxon>Multicrustacea</taxon>
        <taxon>Malacostraca</taxon>
        <taxon>Eumalacostraca</taxon>
        <taxon>Eucarida</taxon>
        <taxon>Euphausiacea</taxon>
        <taxon>Euphausiidae</taxon>
        <taxon>Meganyctiphanes</taxon>
    </lineage>
</organism>
<evidence type="ECO:0000313" key="3">
    <source>
        <dbReference type="EMBL" id="CAL4124913.1"/>
    </source>
</evidence>
<dbReference type="InterPro" id="IPR002347">
    <property type="entry name" value="SDR_fam"/>
</dbReference>
<comment type="caution">
    <text evidence="3">The sequence shown here is derived from an EMBL/GenBank/DDBJ whole genome shotgun (WGS) entry which is preliminary data.</text>
</comment>
<dbReference type="Gene3D" id="3.40.50.720">
    <property type="entry name" value="NAD(P)-binding Rossmann-like Domain"/>
    <property type="match status" value="1"/>
</dbReference>
<sequence>SDGTPDEWREMLDVNVVSLCLCTKEAVRSMRERGVDDGQVIHISSMYAHVQQSRATAHFYLATKWAVRALTEGLRQELRDLKSNIRIGSISPGIVETEFSYRMNKDNPELAKKLYSSLHALQPQDVAASVVHVLSAPKHVQIHDILVRPTEQEG</sequence>
<evidence type="ECO:0000256" key="2">
    <source>
        <dbReference type="ARBA" id="ARBA00023002"/>
    </source>
</evidence>
<dbReference type="AlphaFoldDB" id="A0AAV2RIV8"/>
<dbReference type="EMBL" id="CAXKWB010023199">
    <property type="protein sequence ID" value="CAL4124913.1"/>
    <property type="molecule type" value="Genomic_DNA"/>
</dbReference>
<comment type="similarity">
    <text evidence="1">Belongs to the short-chain dehydrogenases/reductases (SDR) family.</text>
</comment>
<accession>A0AAV2RIV8</accession>
<evidence type="ECO:0000313" key="4">
    <source>
        <dbReference type="Proteomes" id="UP001497623"/>
    </source>
</evidence>
<keyword evidence="2" id="KW-0560">Oxidoreductase</keyword>
<evidence type="ECO:0000256" key="1">
    <source>
        <dbReference type="ARBA" id="ARBA00006484"/>
    </source>
</evidence>
<dbReference type="PANTHER" id="PTHR43115">
    <property type="entry name" value="DEHYDROGENASE/REDUCTASE SDR FAMILY MEMBER 11"/>
    <property type="match status" value="1"/>
</dbReference>
<dbReference type="Proteomes" id="UP001497623">
    <property type="component" value="Unassembled WGS sequence"/>
</dbReference>
<evidence type="ECO:0008006" key="5">
    <source>
        <dbReference type="Google" id="ProtNLM"/>
    </source>
</evidence>
<dbReference type="Pfam" id="PF00106">
    <property type="entry name" value="adh_short"/>
    <property type="match status" value="1"/>
</dbReference>
<keyword evidence="4" id="KW-1185">Reference proteome</keyword>
<dbReference type="PANTHER" id="PTHR43115:SF4">
    <property type="entry name" value="DEHYDROGENASE_REDUCTASE SDR FAMILY MEMBER 11"/>
    <property type="match status" value="1"/>
</dbReference>
<reference evidence="3 4" key="1">
    <citation type="submission" date="2024-05" db="EMBL/GenBank/DDBJ databases">
        <authorList>
            <person name="Wallberg A."/>
        </authorList>
    </citation>
    <scope>NUCLEOTIDE SEQUENCE [LARGE SCALE GENOMIC DNA]</scope>
</reference>
<name>A0AAV2RIV8_MEGNR</name>
<dbReference type="SUPFAM" id="SSF51735">
    <property type="entry name" value="NAD(P)-binding Rossmann-fold domains"/>
    <property type="match status" value="1"/>
</dbReference>
<dbReference type="GO" id="GO:0016491">
    <property type="term" value="F:oxidoreductase activity"/>
    <property type="evidence" value="ECO:0007669"/>
    <property type="project" value="UniProtKB-KW"/>
</dbReference>
<gene>
    <name evidence="3" type="ORF">MNOR_LOCUS24871</name>
</gene>
<proteinExistence type="inferred from homology"/>
<dbReference type="PRINTS" id="PR00081">
    <property type="entry name" value="GDHRDH"/>
</dbReference>
<dbReference type="InterPro" id="IPR036291">
    <property type="entry name" value="NAD(P)-bd_dom_sf"/>
</dbReference>
<feature type="non-terminal residue" evidence="3">
    <location>
        <position position="1"/>
    </location>
</feature>
<protein>
    <recommendedName>
        <fullName evidence="5">Dehydrogenase/reductase SDR family member 11</fullName>
    </recommendedName>
</protein>